<dbReference type="AlphaFoldDB" id="A0A9X2AL29"/>
<evidence type="ECO:0000256" key="2">
    <source>
        <dbReference type="ARBA" id="ARBA00022692"/>
    </source>
</evidence>
<dbReference type="GO" id="GO:0032259">
    <property type="term" value="P:methylation"/>
    <property type="evidence" value="ECO:0007669"/>
    <property type="project" value="UniProtKB-KW"/>
</dbReference>
<evidence type="ECO:0000256" key="4">
    <source>
        <dbReference type="ARBA" id="ARBA00023136"/>
    </source>
</evidence>
<keyword evidence="3 5" id="KW-1133">Transmembrane helix</keyword>
<sequence length="193" mass="21652">MSPAVSHAAFLAGLAAYLAIRVLFQRRMAVAAKAIGRSSLRDRLLVWAVIAGQILIPLVFMLTPWLDAATYEPLLASLWFGMAFTLAGLWLFWHSHSDLGDNWSVTLELNENHRLVTQGVYRRIRHPMYASFFLMSFAQALLLNNGVAGGAAFAAVLLMYLVRVPHEEKMMEDCFGTEYAAYSRQTGRVLPRF</sequence>
<comment type="caution">
    <text evidence="6">The sequence shown here is derived from an EMBL/GenBank/DDBJ whole genome shotgun (WGS) entry which is preliminary data.</text>
</comment>
<evidence type="ECO:0000313" key="6">
    <source>
        <dbReference type="EMBL" id="MCJ0762228.1"/>
    </source>
</evidence>
<dbReference type="PANTHER" id="PTHR12714:SF9">
    <property type="entry name" value="PROTEIN-S-ISOPRENYLCYSTEINE O-METHYLTRANSFERASE"/>
    <property type="match status" value="1"/>
</dbReference>
<feature type="transmembrane region" description="Helical" evidence="5">
    <location>
        <begin position="6"/>
        <end position="24"/>
    </location>
</feature>
<feature type="transmembrane region" description="Helical" evidence="5">
    <location>
        <begin position="44"/>
        <end position="62"/>
    </location>
</feature>
<evidence type="ECO:0000256" key="3">
    <source>
        <dbReference type="ARBA" id="ARBA00022989"/>
    </source>
</evidence>
<evidence type="ECO:0000256" key="1">
    <source>
        <dbReference type="ARBA" id="ARBA00004141"/>
    </source>
</evidence>
<dbReference type="RefSeq" id="WP_243304295.1">
    <property type="nucleotide sequence ID" value="NZ_JALGBI010000001.1"/>
</dbReference>
<reference evidence="6" key="1">
    <citation type="submission" date="2022-03" db="EMBL/GenBank/DDBJ databases">
        <authorList>
            <person name="Woo C.Y."/>
        </authorList>
    </citation>
    <scope>NUCLEOTIDE SEQUENCE</scope>
    <source>
        <strain evidence="6">CYS-02</strain>
    </source>
</reference>
<dbReference type="Proteomes" id="UP001139447">
    <property type="component" value="Unassembled WGS sequence"/>
</dbReference>
<dbReference type="Pfam" id="PF04140">
    <property type="entry name" value="ICMT"/>
    <property type="match status" value="1"/>
</dbReference>
<accession>A0A9X2AL29</accession>
<dbReference type="GO" id="GO:0016020">
    <property type="term" value="C:membrane"/>
    <property type="evidence" value="ECO:0007669"/>
    <property type="project" value="UniProtKB-SubCell"/>
</dbReference>
<gene>
    <name evidence="6" type="ORF">MMF98_03290</name>
</gene>
<dbReference type="InterPro" id="IPR054851">
    <property type="entry name" value="Isoprenylcys_mtase"/>
</dbReference>
<evidence type="ECO:0000256" key="5">
    <source>
        <dbReference type="SAM" id="Phobius"/>
    </source>
</evidence>
<name>A0A9X2AL29_9BURK</name>
<keyword evidence="2 5" id="KW-0812">Transmembrane</keyword>
<dbReference type="GO" id="GO:0004671">
    <property type="term" value="F:protein C-terminal S-isoprenylcysteine carboxyl O-methyltransferase activity"/>
    <property type="evidence" value="ECO:0007669"/>
    <property type="project" value="UniProtKB-EC"/>
</dbReference>
<dbReference type="EMBL" id="JALGBI010000001">
    <property type="protein sequence ID" value="MCJ0762228.1"/>
    <property type="molecule type" value="Genomic_DNA"/>
</dbReference>
<proteinExistence type="predicted"/>
<dbReference type="NCBIfam" id="NF040696">
    <property type="entry name" value="isopcys_mtase"/>
    <property type="match status" value="1"/>
</dbReference>
<dbReference type="InterPro" id="IPR007269">
    <property type="entry name" value="ICMT_MeTrfase"/>
</dbReference>
<dbReference type="Gene3D" id="1.20.120.1630">
    <property type="match status" value="1"/>
</dbReference>
<dbReference type="EC" id="2.1.1.100" evidence="6"/>
<evidence type="ECO:0000313" key="7">
    <source>
        <dbReference type="Proteomes" id="UP001139447"/>
    </source>
</evidence>
<keyword evidence="6" id="KW-0808">Transferase</keyword>
<organism evidence="6 7">
    <name type="scientific">Variovorax terrae</name>
    <dbReference type="NCBI Taxonomy" id="2923278"/>
    <lineage>
        <taxon>Bacteria</taxon>
        <taxon>Pseudomonadati</taxon>
        <taxon>Pseudomonadota</taxon>
        <taxon>Betaproteobacteria</taxon>
        <taxon>Burkholderiales</taxon>
        <taxon>Comamonadaceae</taxon>
        <taxon>Variovorax</taxon>
    </lineage>
</organism>
<feature type="transmembrane region" description="Helical" evidence="5">
    <location>
        <begin position="132"/>
        <end position="162"/>
    </location>
</feature>
<comment type="subcellular location">
    <subcellularLocation>
        <location evidence="1">Membrane</location>
        <topology evidence="1">Multi-pass membrane protein</topology>
    </subcellularLocation>
</comment>
<feature type="transmembrane region" description="Helical" evidence="5">
    <location>
        <begin position="74"/>
        <end position="93"/>
    </location>
</feature>
<keyword evidence="4 5" id="KW-0472">Membrane</keyword>
<protein>
    <submittedName>
        <fullName evidence="6">Protein-S-isoprenylcysteine O-methyltransferase</fullName>
        <ecNumber evidence="6">2.1.1.100</ecNumber>
    </submittedName>
</protein>
<keyword evidence="7" id="KW-1185">Reference proteome</keyword>
<dbReference type="PANTHER" id="PTHR12714">
    <property type="entry name" value="PROTEIN-S ISOPRENYLCYSTEINE O-METHYLTRANSFERASE"/>
    <property type="match status" value="1"/>
</dbReference>
<keyword evidence="6" id="KW-0489">Methyltransferase</keyword>